<evidence type="ECO:0000313" key="2">
    <source>
        <dbReference type="EMBL" id="RGS42016.1"/>
    </source>
</evidence>
<evidence type="ECO:0000256" key="1">
    <source>
        <dbReference type="SAM" id="Coils"/>
    </source>
</evidence>
<dbReference type="GO" id="GO:0051301">
    <property type="term" value="P:cell division"/>
    <property type="evidence" value="ECO:0007669"/>
    <property type="project" value="UniProtKB-KW"/>
</dbReference>
<dbReference type="GeneID" id="93723452"/>
<dbReference type="InterPro" id="IPR036192">
    <property type="entry name" value="Cell_div_ZapA-like_sf"/>
</dbReference>
<reference evidence="2 3" key="1">
    <citation type="submission" date="2018-08" db="EMBL/GenBank/DDBJ databases">
        <title>A genome reference for cultivated species of the human gut microbiota.</title>
        <authorList>
            <person name="Zou Y."/>
            <person name="Xue W."/>
            <person name="Luo G."/>
        </authorList>
    </citation>
    <scope>NUCLEOTIDE SEQUENCE [LARGE SCALE GENOMIC DNA]</scope>
    <source>
        <strain evidence="2 3">AF22-12AC</strain>
    </source>
</reference>
<evidence type="ECO:0000313" key="3">
    <source>
        <dbReference type="Proteomes" id="UP000266172"/>
    </source>
</evidence>
<feature type="coiled-coil region" evidence="1">
    <location>
        <begin position="67"/>
        <end position="129"/>
    </location>
</feature>
<sequence length="146" mass="16737">MAEKTSAEVIIGGKVYTLSGYEGEEYLQKVATYINNKLGEFQGMEELRHLSGDMKATLLQLNIADDYFKAKTQVEKLEREIEQKEKEIYDLKHDLISNQIKAESDEKARKELEEQNKELLINKAKLEASLEDALLGKVPEKDKTEE</sequence>
<dbReference type="InterPro" id="IPR053712">
    <property type="entry name" value="Bac_CellDiv_Activator"/>
</dbReference>
<dbReference type="OMA" id="HEIILLQ"/>
<comment type="caution">
    <text evidence="2">The sequence shown here is derived from an EMBL/GenBank/DDBJ whole genome shotgun (WGS) entry which is preliminary data.</text>
</comment>
<keyword evidence="1" id="KW-0175">Coiled coil</keyword>
<proteinExistence type="predicted"/>
<dbReference type="EMBL" id="QRVL01000001">
    <property type="protein sequence ID" value="RGS42016.1"/>
    <property type="molecule type" value="Genomic_DNA"/>
</dbReference>
<dbReference type="Gene3D" id="6.10.250.790">
    <property type="match status" value="1"/>
</dbReference>
<accession>A0A395VDZ3</accession>
<organism evidence="2 3">
    <name type="scientific">Roseburia hominis</name>
    <dbReference type="NCBI Taxonomy" id="301301"/>
    <lineage>
        <taxon>Bacteria</taxon>
        <taxon>Bacillati</taxon>
        <taxon>Bacillota</taxon>
        <taxon>Clostridia</taxon>
        <taxon>Lachnospirales</taxon>
        <taxon>Lachnospiraceae</taxon>
        <taxon>Roseburia</taxon>
    </lineage>
</organism>
<dbReference type="Proteomes" id="UP000266172">
    <property type="component" value="Unassembled WGS sequence"/>
</dbReference>
<keyword evidence="2" id="KW-0131">Cell cycle</keyword>
<dbReference type="RefSeq" id="WP_014079808.1">
    <property type="nucleotide sequence ID" value="NZ_CAUELN010000001.1"/>
</dbReference>
<protein>
    <submittedName>
        <fullName evidence="2">Cell division protein ZapA</fullName>
    </submittedName>
</protein>
<dbReference type="Pfam" id="PF05164">
    <property type="entry name" value="ZapA"/>
    <property type="match status" value="1"/>
</dbReference>
<keyword evidence="2" id="KW-0132">Cell division</keyword>
<dbReference type="AlphaFoldDB" id="A0A395VDZ3"/>
<gene>
    <name evidence="2" type="ORF">DWX93_01365</name>
</gene>
<name>A0A395VDZ3_9FIRM</name>
<dbReference type="InterPro" id="IPR007838">
    <property type="entry name" value="Cell_div_ZapA-like"/>
</dbReference>
<dbReference type="SUPFAM" id="SSF102829">
    <property type="entry name" value="Cell division protein ZapA-like"/>
    <property type="match status" value="1"/>
</dbReference>